<gene>
    <name evidence="2" type="ORF">Nepgr_002808</name>
</gene>
<reference evidence="2" key="1">
    <citation type="submission" date="2023-05" db="EMBL/GenBank/DDBJ databases">
        <title>Nepenthes gracilis genome sequencing.</title>
        <authorList>
            <person name="Fukushima K."/>
        </authorList>
    </citation>
    <scope>NUCLEOTIDE SEQUENCE</scope>
    <source>
        <strain evidence="2">SING2019-196</strain>
    </source>
</reference>
<proteinExistence type="predicted"/>
<feature type="compositionally biased region" description="Polar residues" evidence="1">
    <location>
        <begin position="43"/>
        <end position="58"/>
    </location>
</feature>
<name>A0AAD3PA28_NEPGR</name>
<evidence type="ECO:0000313" key="2">
    <source>
        <dbReference type="EMBL" id="GMH00969.1"/>
    </source>
</evidence>
<dbReference type="EMBL" id="BSYO01000002">
    <property type="protein sequence ID" value="GMH00969.1"/>
    <property type="molecule type" value="Genomic_DNA"/>
</dbReference>
<evidence type="ECO:0000256" key="1">
    <source>
        <dbReference type="SAM" id="MobiDB-lite"/>
    </source>
</evidence>
<organism evidence="2 3">
    <name type="scientific">Nepenthes gracilis</name>
    <name type="common">Slender pitcher plant</name>
    <dbReference type="NCBI Taxonomy" id="150966"/>
    <lineage>
        <taxon>Eukaryota</taxon>
        <taxon>Viridiplantae</taxon>
        <taxon>Streptophyta</taxon>
        <taxon>Embryophyta</taxon>
        <taxon>Tracheophyta</taxon>
        <taxon>Spermatophyta</taxon>
        <taxon>Magnoliopsida</taxon>
        <taxon>eudicotyledons</taxon>
        <taxon>Gunneridae</taxon>
        <taxon>Pentapetalae</taxon>
        <taxon>Caryophyllales</taxon>
        <taxon>Nepenthaceae</taxon>
        <taxon>Nepenthes</taxon>
    </lineage>
</organism>
<dbReference type="Proteomes" id="UP001279734">
    <property type="component" value="Unassembled WGS sequence"/>
</dbReference>
<accession>A0AAD3PA28</accession>
<dbReference type="AlphaFoldDB" id="A0AAD3PA28"/>
<comment type="caution">
    <text evidence="2">The sequence shown here is derived from an EMBL/GenBank/DDBJ whole genome shotgun (WGS) entry which is preliminary data.</text>
</comment>
<feature type="region of interest" description="Disordered" evidence="1">
    <location>
        <begin position="32"/>
        <end position="65"/>
    </location>
</feature>
<sequence length="150" mass="15637">MEASTCSNYKKFGHEIAQCKLQPKEDLKKIASSEIPNPPVAFSKSSSPRLAADSGNQTKKMDFGNEGCHDIDIGSKRNTAALPLPKASSPCIVPLALFGKIDASQSGAACSDSQAGVEVHGQHLLVSDADGPWAPVLVDSSCPGLQGSFP</sequence>
<keyword evidence="3" id="KW-1185">Reference proteome</keyword>
<evidence type="ECO:0000313" key="3">
    <source>
        <dbReference type="Proteomes" id="UP001279734"/>
    </source>
</evidence>
<protein>
    <submittedName>
        <fullName evidence="2">Uncharacterized protein</fullName>
    </submittedName>
</protein>